<sequence>MRPQRIRDPIHDLIGFSSEQDEPIWELVNTRPVQRLRRIKQLGFSEFVYPGATHTRFSHVIGAMQMARRMLAAFEKSDAIDVKNDEHELKRTATIAAALLHDVGHGPYSHVFEELCTEFKIGKEHEEWTAEIIKSKEIADILVKFGLYDEVISFFDTEKAYTPYSTIISSQMDCDRLDFLCRDRYFCGLRSSFIDLEWLFDSLLIEKVLIDIKKDIEQFSFVVDPKGLRVVEEFVISYLKMYNDVYYHKTTRAVQHMVSEIIKLGLRFNHCVVTNHPLGQFFLSSSHRTLEHYMALDDSSVVSLVHLISENEIGEATILAQRYLRRDLYKCLEIPPGDDGAPKQRIKKFIGKLKAENIFHIIDIIGGKTYKQYEVADKRFLENILVKDGEEHIRLHSASKIIKSMPTQASRIYFSNSEDKQKALLLLKSLT</sequence>
<dbReference type="RefSeq" id="WP_407339546.1">
    <property type="nucleotide sequence ID" value="NZ_CP136862.1"/>
</dbReference>
<name>A0ABZ0HS20_9HYPH</name>
<protein>
    <submittedName>
        <fullName evidence="2">HD domain-containing protein</fullName>
    </submittedName>
</protein>
<dbReference type="InterPro" id="IPR050135">
    <property type="entry name" value="dGTPase-like"/>
</dbReference>
<dbReference type="Pfam" id="PF01966">
    <property type="entry name" value="HD"/>
    <property type="match status" value="1"/>
</dbReference>
<gene>
    <name evidence="2" type="ORF">RZS28_01990</name>
</gene>
<reference evidence="2 3" key="1">
    <citation type="submission" date="2023-10" db="EMBL/GenBank/DDBJ databases">
        <title>Novel methanotroph of the genus Methylocapsa from a subarctic wetland.</title>
        <authorList>
            <person name="Belova S.E."/>
            <person name="Oshkin I.Y."/>
            <person name="Miroshnikov K."/>
            <person name="Dedysh S.N."/>
        </authorList>
    </citation>
    <scope>NUCLEOTIDE SEQUENCE [LARGE SCALE GENOMIC DNA]</scope>
    <source>
        <strain evidence="2 3">RX1</strain>
    </source>
</reference>
<accession>A0ABZ0HS20</accession>
<evidence type="ECO:0000259" key="1">
    <source>
        <dbReference type="SMART" id="SM00471"/>
    </source>
</evidence>
<dbReference type="PANTHER" id="PTHR11373:SF4">
    <property type="entry name" value="DEOXYNUCLEOSIDE TRIPHOSPHATE TRIPHOSPHOHYDROLASE SAMHD1"/>
    <property type="match status" value="1"/>
</dbReference>
<dbReference type="Proteomes" id="UP001626536">
    <property type="component" value="Chromosome"/>
</dbReference>
<evidence type="ECO:0000313" key="3">
    <source>
        <dbReference type="Proteomes" id="UP001626536"/>
    </source>
</evidence>
<dbReference type="PANTHER" id="PTHR11373">
    <property type="entry name" value="DEOXYNUCLEOSIDE TRIPHOSPHATE TRIPHOSPHOHYDROLASE"/>
    <property type="match status" value="1"/>
</dbReference>
<dbReference type="InterPro" id="IPR003607">
    <property type="entry name" value="HD/PDEase_dom"/>
</dbReference>
<dbReference type="EMBL" id="CP136862">
    <property type="protein sequence ID" value="WOJ90099.1"/>
    <property type="molecule type" value="Genomic_DNA"/>
</dbReference>
<evidence type="ECO:0000313" key="2">
    <source>
        <dbReference type="EMBL" id="WOJ90099.1"/>
    </source>
</evidence>
<organism evidence="2 3">
    <name type="scientific">Methylocapsa polymorpha</name>
    <dbReference type="NCBI Taxonomy" id="3080828"/>
    <lineage>
        <taxon>Bacteria</taxon>
        <taxon>Pseudomonadati</taxon>
        <taxon>Pseudomonadota</taxon>
        <taxon>Alphaproteobacteria</taxon>
        <taxon>Hyphomicrobiales</taxon>
        <taxon>Beijerinckiaceae</taxon>
        <taxon>Methylocapsa</taxon>
    </lineage>
</organism>
<dbReference type="SMART" id="SM00471">
    <property type="entry name" value="HDc"/>
    <property type="match status" value="1"/>
</dbReference>
<feature type="domain" description="HD/PDEase" evidence="1">
    <location>
        <begin position="52"/>
        <end position="189"/>
    </location>
</feature>
<dbReference type="SUPFAM" id="SSF109604">
    <property type="entry name" value="HD-domain/PDEase-like"/>
    <property type="match status" value="1"/>
</dbReference>
<dbReference type="InterPro" id="IPR006674">
    <property type="entry name" value="HD_domain"/>
</dbReference>
<keyword evidence="3" id="KW-1185">Reference proteome</keyword>
<dbReference type="CDD" id="cd00077">
    <property type="entry name" value="HDc"/>
    <property type="match status" value="1"/>
</dbReference>
<proteinExistence type="predicted"/>
<dbReference type="Gene3D" id="1.10.3210.10">
    <property type="entry name" value="Hypothetical protein af1432"/>
    <property type="match status" value="1"/>
</dbReference>